<dbReference type="Proteomes" id="UP001244787">
    <property type="component" value="Unassembled WGS sequence"/>
</dbReference>
<proteinExistence type="predicted"/>
<reference evidence="1 2" key="1">
    <citation type="submission" date="2023-06" db="EMBL/GenBank/DDBJ databases">
        <authorList>
            <person name="Ye Y.-Q."/>
            <person name="Du Z.-J."/>
        </authorList>
    </citation>
    <scope>NUCLEOTIDE SEQUENCE [LARGE SCALE GENOMIC DNA]</scope>
    <source>
        <strain evidence="1 2">SDUM287046</strain>
    </source>
</reference>
<comment type="caution">
    <text evidence="1">The sequence shown here is derived from an EMBL/GenBank/DDBJ whole genome shotgun (WGS) entry which is preliminary data.</text>
</comment>
<evidence type="ECO:0000313" key="1">
    <source>
        <dbReference type="EMBL" id="MDN3725535.1"/>
    </source>
</evidence>
<gene>
    <name evidence="1" type="ORF">QRD02_14210</name>
</gene>
<name>A0ABT8DJH9_9FLAO</name>
<sequence>MAKSKFNLQRTSPNVGEMLAQRIKARRISKAAVSRAMHRAPETILEFTKRPSLQTEVLWQLCTVMKHNFFLDLAAQLPAEFTTNAPDQTLPLQQRIAALEEENKVLTTKVETLMAVVKK</sequence>
<keyword evidence="2" id="KW-1185">Reference proteome</keyword>
<dbReference type="EMBL" id="JAUGQQ010000026">
    <property type="protein sequence ID" value="MDN3725535.1"/>
    <property type="molecule type" value="Genomic_DNA"/>
</dbReference>
<organism evidence="1 2">
    <name type="scientific">Aequorivita aurantiaca</name>
    <dbReference type="NCBI Taxonomy" id="3053356"/>
    <lineage>
        <taxon>Bacteria</taxon>
        <taxon>Pseudomonadati</taxon>
        <taxon>Bacteroidota</taxon>
        <taxon>Flavobacteriia</taxon>
        <taxon>Flavobacteriales</taxon>
        <taxon>Flavobacteriaceae</taxon>
        <taxon>Aequorivita</taxon>
    </lineage>
</organism>
<protein>
    <recommendedName>
        <fullName evidence="3">XRE family transcriptional regulator</fullName>
    </recommendedName>
</protein>
<accession>A0ABT8DJH9</accession>
<evidence type="ECO:0008006" key="3">
    <source>
        <dbReference type="Google" id="ProtNLM"/>
    </source>
</evidence>
<evidence type="ECO:0000313" key="2">
    <source>
        <dbReference type="Proteomes" id="UP001244787"/>
    </source>
</evidence>
<dbReference type="RefSeq" id="WP_290255622.1">
    <property type="nucleotide sequence ID" value="NZ_JAUGQQ010000026.1"/>
</dbReference>